<proteinExistence type="predicted"/>
<feature type="domain" description="RNA helicase HrpA C-terminal" evidence="1">
    <location>
        <begin position="8"/>
        <end position="294"/>
    </location>
</feature>
<dbReference type="Proteomes" id="UP000032582">
    <property type="component" value="Unassembled WGS sequence"/>
</dbReference>
<comment type="caution">
    <text evidence="2">The sequence shown here is derived from an EMBL/GenBank/DDBJ whole genome shotgun (WGS) entry which is preliminary data.</text>
</comment>
<evidence type="ECO:0000259" key="1">
    <source>
        <dbReference type="Pfam" id="PF11898"/>
    </source>
</evidence>
<sequence length="297" mass="33820">MSDVVDDGIEQSGAHIWRFGDIPGCYEQKRGGYAVKAYPALVDEKQSVGIKVFETEFEQQLAMQAGTRRLLLLNIPSPIKYLHEKLPNKAKLGLYFNPYGKVLNLIDDCIACGVDKLIAQYGGVVWQEDKFAQLQEFVRAELNETVVGIAKLVEQILTTTFAINKRLKGRIDMQMAFALSDIKAQMSGLVFPGFVTAHGWQRLPDILRYLQGIERRIEKLVSDVNRDRANMSKIEHVQNLWKQWQGKLSPVEKRRPEAEAVRWMIEELRISLFAQQLGTPYPVSDKRIIQAMEQISG</sequence>
<accession>A0A0D8L4F9</accession>
<evidence type="ECO:0000313" key="2">
    <source>
        <dbReference type="EMBL" id="KJF76599.1"/>
    </source>
</evidence>
<dbReference type="EMBL" id="JZSH01000287">
    <property type="protein sequence ID" value="KJF76599.1"/>
    <property type="molecule type" value="Genomic_DNA"/>
</dbReference>
<gene>
    <name evidence="2" type="ORF">UA45_17765</name>
</gene>
<dbReference type="InterPro" id="IPR024590">
    <property type="entry name" value="HrpA_C"/>
</dbReference>
<protein>
    <recommendedName>
        <fullName evidence="1">RNA helicase HrpA C-terminal domain-containing protein</fullName>
    </recommendedName>
</protein>
<dbReference type="PATRIC" id="fig|582.24.peg.5661"/>
<dbReference type="Pfam" id="PF11898">
    <property type="entry name" value="DUF3418"/>
    <property type="match status" value="1"/>
</dbReference>
<name>A0A0D8L4F9_MORMO</name>
<reference evidence="2 3" key="1">
    <citation type="submission" date="2015-02" db="EMBL/GenBank/DDBJ databases">
        <title>Whole genome shotgun sequencing of cultured foodborne pathogen.</title>
        <authorList>
            <person name="Timme R."/>
            <person name="Allard M.W."/>
            <person name="Strain E."/>
            <person name="Evans P.S."/>
            <person name="Brown E."/>
        </authorList>
    </citation>
    <scope>NUCLEOTIDE SEQUENCE [LARGE SCALE GENOMIC DNA]</scope>
    <source>
        <strain evidence="2 3">GCSL-TSO-24</strain>
    </source>
</reference>
<evidence type="ECO:0000313" key="3">
    <source>
        <dbReference type="Proteomes" id="UP000032582"/>
    </source>
</evidence>
<dbReference type="AlphaFoldDB" id="A0A0D8L4F9"/>
<organism evidence="2 3">
    <name type="scientific">Morganella morganii</name>
    <name type="common">Proteus morganii</name>
    <dbReference type="NCBI Taxonomy" id="582"/>
    <lineage>
        <taxon>Bacteria</taxon>
        <taxon>Pseudomonadati</taxon>
        <taxon>Pseudomonadota</taxon>
        <taxon>Gammaproteobacteria</taxon>
        <taxon>Enterobacterales</taxon>
        <taxon>Morganellaceae</taxon>
        <taxon>Morganella</taxon>
    </lineage>
</organism>